<protein>
    <submittedName>
        <fullName evidence="1">Uncharacterized protein</fullName>
    </submittedName>
</protein>
<sequence>MLKLTADLDSVAENIRHGIDTSPKLIVIEAIERGAAMTFSRWQALPVAAISRPARLAGTVSATPVDFGRCNRWRVERE</sequence>
<proteinExistence type="predicted"/>
<organism evidence="1 2">
    <name type="scientific">Paraburkholderia terrae</name>
    <dbReference type="NCBI Taxonomy" id="311230"/>
    <lineage>
        <taxon>Bacteria</taxon>
        <taxon>Pseudomonadati</taxon>
        <taxon>Pseudomonadota</taxon>
        <taxon>Betaproteobacteria</taxon>
        <taxon>Burkholderiales</taxon>
        <taxon>Burkholderiaceae</taxon>
        <taxon>Paraburkholderia</taxon>
    </lineage>
</organism>
<keyword evidence="2" id="KW-1185">Reference proteome</keyword>
<dbReference type="EMBL" id="AP024959">
    <property type="protein sequence ID" value="BCZ85393.1"/>
    <property type="molecule type" value="Genomic_DNA"/>
</dbReference>
<reference evidence="1 2" key="1">
    <citation type="journal article" date="2022" name="Front. Microbiol.">
        <title>Identification and characterization of a novel class of self-sufficient cytochrome P450 hydroxylase involved in cyclohexanecarboxylate degradation in Paraburkholderia terrae strain KU-64.</title>
        <authorList>
            <person name="Yamamoto T."/>
            <person name="Hasegawa Y."/>
            <person name="Iwaki H."/>
        </authorList>
    </citation>
    <scope>NUCLEOTIDE SEQUENCE [LARGE SCALE GENOMIC DNA]</scope>
    <source>
        <strain evidence="1 2">KU-64</strain>
    </source>
</reference>
<keyword evidence="1" id="KW-0614">Plasmid</keyword>
<dbReference type="Proteomes" id="UP001319874">
    <property type="component" value="Plasmid pPT365"/>
</dbReference>
<geneLocation type="plasmid" evidence="1 2">
    <name>pPT365</name>
</geneLocation>
<evidence type="ECO:0000313" key="1">
    <source>
        <dbReference type="EMBL" id="BCZ85393.1"/>
    </source>
</evidence>
<evidence type="ECO:0000313" key="2">
    <source>
        <dbReference type="Proteomes" id="UP001319874"/>
    </source>
</evidence>
<name>A0ABN6JWP8_9BURK</name>
<accession>A0ABN6JWP8</accession>
<gene>
    <name evidence="1" type="ORF">PTKU64_90680</name>
</gene>